<dbReference type="EC" id="2.6.1.85" evidence="1"/>
<gene>
    <name evidence="5" type="primary">pabB</name>
    <name evidence="5" type="ORF">IFT62_07320</name>
</gene>
<dbReference type="InterPro" id="IPR015890">
    <property type="entry name" value="Chorismate_C"/>
</dbReference>
<protein>
    <recommendedName>
        <fullName evidence="1">aminodeoxychorismate synthase</fullName>
        <ecNumber evidence="1">2.6.1.85</ecNumber>
    </recommendedName>
</protein>
<dbReference type="Pfam" id="PF00425">
    <property type="entry name" value="Chorismate_bind"/>
    <property type="match status" value="1"/>
</dbReference>
<dbReference type="PANTHER" id="PTHR11236">
    <property type="entry name" value="AMINOBENZOATE/ANTHRANILATE SYNTHASE"/>
    <property type="match status" value="1"/>
</dbReference>
<dbReference type="InterPro" id="IPR006805">
    <property type="entry name" value="Anth_synth_I_N"/>
</dbReference>
<evidence type="ECO:0000259" key="3">
    <source>
        <dbReference type="Pfam" id="PF00425"/>
    </source>
</evidence>
<dbReference type="Proteomes" id="UP000625247">
    <property type="component" value="Unassembled WGS sequence"/>
</dbReference>
<evidence type="ECO:0000256" key="1">
    <source>
        <dbReference type="ARBA" id="ARBA00013139"/>
    </source>
</evidence>
<dbReference type="Pfam" id="PF04715">
    <property type="entry name" value="Anth_synt_I_N"/>
    <property type="match status" value="1"/>
</dbReference>
<dbReference type="GO" id="GO:0046820">
    <property type="term" value="F:4-amino-4-deoxychorismate synthase activity"/>
    <property type="evidence" value="ECO:0007669"/>
    <property type="project" value="UniProtKB-EC"/>
</dbReference>
<dbReference type="InterPro" id="IPR005801">
    <property type="entry name" value="ADC_synthase"/>
</dbReference>
<dbReference type="EMBL" id="JACYNP010000002">
    <property type="protein sequence ID" value="MBD8121020.1"/>
    <property type="molecule type" value="Genomic_DNA"/>
</dbReference>
<reference evidence="5 6" key="1">
    <citation type="journal article" date="2020" name="FEMS Microbiol. Ecol.">
        <title>Temporal dynamics of bacterial communities during seed development and maturation.</title>
        <authorList>
            <person name="Chesneau G."/>
            <person name="Torres-Cortes G."/>
            <person name="Briand M."/>
            <person name="Darrasse A."/>
            <person name="Preveaux A."/>
            <person name="Marais C."/>
            <person name="Jacques M.A."/>
            <person name="Shade A."/>
            <person name="Barret M."/>
        </authorList>
    </citation>
    <scope>NUCLEOTIDE SEQUENCE [LARGE SCALE GENOMIC DNA]</scope>
    <source>
        <strain evidence="5 6">CFBP13723</strain>
    </source>
</reference>
<keyword evidence="6" id="KW-1185">Reference proteome</keyword>
<dbReference type="PANTHER" id="PTHR11236:SF50">
    <property type="entry name" value="AMINODEOXYCHORISMATE SYNTHASE COMPONENT 1"/>
    <property type="match status" value="1"/>
</dbReference>
<sequence>MPICSLHPLPYRADPSGYFARVRFAQGAVLLDSGRPTADRGRFDLLSAWPLDTLQPVANESGPAFLQRLRESLARLGEADLPEHCALPFAGGLIGYLAYDFGRLFEPLPDQAIDDLHLPSARLGLYAWALVSDHQEQTSQLVFHPALAQAERQRLIALFELPDAQADVSFKLTAPFASDINAEQYREAIERIHAYIQAGDCYQVNFAQRFRACFEGDPWTAYQALRVACPTPFAGYLALPKGDAVLSLSPERFVKVSQRQVETRPIKGTRPRGRNSAEDAAFADELMASEKDRAENLMIVDLLRNDLGRTCRIGSVKVPELFRLESYPNVHHLVSAITGELAEGKDALDLIGGSFPGGSITGAPKIRAMQIIEELEPTRRALYCGSLVYLDVRGEMDSSIAIRSLLAKDGQIACWGGGGIVADSQWEAEYQETFTKVRVLMQTLERL</sequence>
<proteinExistence type="predicted"/>
<comment type="caution">
    <text evidence="5">The sequence shown here is derived from an EMBL/GenBank/DDBJ whole genome shotgun (WGS) entry which is preliminary data.</text>
</comment>
<feature type="domain" description="Anthranilate synthase component I N-terminal" evidence="4">
    <location>
        <begin position="14"/>
        <end position="138"/>
    </location>
</feature>
<dbReference type="InterPro" id="IPR005802">
    <property type="entry name" value="ADC_synth_comp_1"/>
</dbReference>
<dbReference type="RefSeq" id="WP_191943613.1">
    <property type="nucleotide sequence ID" value="NZ_JACYNP010000002.1"/>
</dbReference>
<dbReference type="PRINTS" id="PR00095">
    <property type="entry name" value="ANTSNTHASEI"/>
</dbReference>
<feature type="domain" description="Chorismate-utilising enzyme C-terminal" evidence="3">
    <location>
        <begin position="182"/>
        <end position="436"/>
    </location>
</feature>
<evidence type="ECO:0000313" key="6">
    <source>
        <dbReference type="Proteomes" id="UP000625247"/>
    </source>
</evidence>
<dbReference type="InterPro" id="IPR019999">
    <property type="entry name" value="Anth_synth_I-like"/>
</dbReference>
<organism evidence="5 6">
    <name type="scientific">Pseudomonas lutea</name>
    <dbReference type="NCBI Taxonomy" id="243924"/>
    <lineage>
        <taxon>Bacteria</taxon>
        <taxon>Pseudomonadati</taxon>
        <taxon>Pseudomonadota</taxon>
        <taxon>Gammaproteobacteria</taxon>
        <taxon>Pseudomonadales</taxon>
        <taxon>Pseudomonadaceae</taxon>
        <taxon>Pseudomonas</taxon>
    </lineage>
</organism>
<evidence type="ECO:0000256" key="2">
    <source>
        <dbReference type="ARBA" id="ARBA00022679"/>
    </source>
</evidence>
<accession>A0ABR9A4R7</accession>
<name>A0ABR9A4R7_9PSED</name>
<dbReference type="NCBIfam" id="TIGR00553">
    <property type="entry name" value="pabB"/>
    <property type="match status" value="1"/>
</dbReference>
<dbReference type="Gene3D" id="3.60.120.10">
    <property type="entry name" value="Anthranilate synthase"/>
    <property type="match status" value="1"/>
</dbReference>
<keyword evidence="5" id="KW-0032">Aminotransferase</keyword>
<keyword evidence="2 5" id="KW-0808">Transferase</keyword>
<evidence type="ECO:0000313" key="5">
    <source>
        <dbReference type="EMBL" id="MBD8121020.1"/>
    </source>
</evidence>
<evidence type="ECO:0000259" key="4">
    <source>
        <dbReference type="Pfam" id="PF04715"/>
    </source>
</evidence>
<dbReference type="SUPFAM" id="SSF56322">
    <property type="entry name" value="ADC synthase"/>
    <property type="match status" value="1"/>
</dbReference>